<keyword evidence="2" id="KW-1133">Transmembrane helix</keyword>
<organism evidence="3 4">
    <name type="scientific">Boothiomyces macroporosus</name>
    <dbReference type="NCBI Taxonomy" id="261099"/>
    <lineage>
        <taxon>Eukaryota</taxon>
        <taxon>Fungi</taxon>
        <taxon>Fungi incertae sedis</taxon>
        <taxon>Chytridiomycota</taxon>
        <taxon>Chytridiomycota incertae sedis</taxon>
        <taxon>Chytridiomycetes</taxon>
        <taxon>Rhizophydiales</taxon>
        <taxon>Terramycetaceae</taxon>
        <taxon>Boothiomyces</taxon>
    </lineage>
</organism>
<proteinExistence type="predicted"/>
<feature type="region of interest" description="Disordered" evidence="1">
    <location>
        <begin position="288"/>
        <end position="331"/>
    </location>
</feature>
<feature type="transmembrane region" description="Helical" evidence="2">
    <location>
        <begin position="12"/>
        <end position="31"/>
    </location>
</feature>
<sequence length="393" mass="44570">MARQDNAFLTPATVLGGMAIHELISSFYILFTRKKYATVTWIISFITAVLLTGFVFLQLYILDYQISPYPVPNYWYGLVSALNYTFAYIISVFIIGLLLHRVRVFYGKSAVITLATVILGVLTLFIKGFASGVGAFIGYQIAINKYLSYSASPNNDLIYPTYAAACVIEAGLFIAGSFSFLYVLSISPEKKWYKVWTYVSFDGGCSRIILIMITNVVLTISAVSMASSGRNYINTVGLYIPSFLYGLELHSYLFVTFRTTQKMIESQSKSKAQSSTHKEDPIKIEIPTMSNKSKDSQATLTRRSPTKKHDPFINFPPRSTQYPQLPNNHYSNIFAGNRQNRAVDNRPQSNDYTDQQHYRDSFVSDESSIIEGYTNYNSFTLEDKKDVLYYWDE</sequence>
<reference evidence="3" key="1">
    <citation type="submission" date="2020-05" db="EMBL/GenBank/DDBJ databases">
        <title>Phylogenomic resolution of chytrid fungi.</title>
        <authorList>
            <person name="Stajich J.E."/>
            <person name="Amses K."/>
            <person name="Simmons R."/>
            <person name="Seto K."/>
            <person name="Myers J."/>
            <person name="Bonds A."/>
            <person name="Quandt C.A."/>
            <person name="Barry K."/>
            <person name="Liu P."/>
            <person name="Grigoriev I."/>
            <person name="Longcore J.E."/>
            <person name="James T.Y."/>
        </authorList>
    </citation>
    <scope>NUCLEOTIDE SEQUENCE</scope>
    <source>
        <strain evidence="3">PLAUS21</strain>
    </source>
</reference>
<evidence type="ECO:0000313" key="3">
    <source>
        <dbReference type="EMBL" id="KAJ3261538.1"/>
    </source>
</evidence>
<gene>
    <name evidence="3" type="ORF">HK103_005376</name>
</gene>
<keyword evidence="2" id="KW-0812">Transmembrane</keyword>
<dbReference type="AlphaFoldDB" id="A0AAD5ULY2"/>
<feature type="compositionally biased region" description="Polar residues" evidence="1">
    <location>
        <begin position="317"/>
        <end position="331"/>
    </location>
</feature>
<feature type="transmembrane region" description="Helical" evidence="2">
    <location>
        <begin position="238"/>
        <end position="257"/>
    </location>
</feature>
<evidence type="ECO:0000256" key="2">
    <source>
        <dbReference type="SAM" id="Phobius"/>
    </source>
</evidence>
<name>A0AAD5ULY2_9FUNG</name>
<protein>
    <submittedName>
        <fullName evidence="3">Uncharacterized protein</fullName>
    </submittedName>
</protein>
<feature type="transmembrane region" description="Helical" evidence="2">
    <location>
        <begin position="205"/>
        <end position="226"/>
    </location>
</feature>
<dbReference type="Proteomes" id="UP001210925">
    <property type="component" value="Unassembled WGS sequence"/>
</dbReference>
<keyword evidence="4" id="KW-1185">Reference proteome</keyword>
<feature type="transmembrane region" description="Helical" evidence="2">
    <location>
        <begin position="38"/>
        <end position="62"/>
    </location>
</feature>
<comment type="caution">
    <text evidence="3">The sequence shown here is derived from an EMBL/GenBank/DDBJ whole genome shotgun (WGS) entry which is preliminary data.</text>
</comment>
<evidence type="ECO:0000256" key="1">
    <source>
        <dbReference type="SAM" id="MobiDB-lite"/>
    </source>
</evidence>
<dbReference type="EMBL" id="JADGKB010000005">
    <property type="protein sequence ID" value="KAJ3261538.1"/>
    <property type="molecule type" value="Genomic_DNA"/>
</dbReference>
<feature type="transmembrane region" description="Helical" evidence="2">
    <location>
        <begin position="74"/>
        <end position="99"/>
    </location>
</feature>
<evidence type="ECO:0000313" key="4">
    <source>
        <dbReference type="Proteomes" id="UP001210925"/>
    </source>
</evidence>
<feature type="compositionally biased region" description="Polar residues" evidence="1">
    <location>
        <begin position="288"/>
        <end position="303"/>
    </location>
</feature>
<feature type="transmembrane region" description="Helical" evidence="2">
    <location>
        <begin position="162"/>
        <end position="184"/>
    </location>
</feature>
<feature type="transmembrane region" description="Helical" evidence="2">
    <location>
        <begin position="111"/>
        <end position="142"/>
    </location>
</feature>
<accession>A0AAD5ULY2</accession>
<keyword evidence="2" id="KW-0472">Membrane</keyword>